<keyword evidence="1" id="KW-0472">Membrane</keyword>
<keyword evidence="1" id="KW-0812">Transmembrane</keyword>
<dbReference type="InterPro" id="IPR007165">
    <property type="entry name" value="Phage_holin_4_2"/>
</dbReference>
<feature type="transmembrane region" description="Helical" evidence="1">
    <location>
        <begin position="89"/>
        <end position="110"/>
    </location>
</feature>
<evidence type="ECO:0000256" key="1">
    <source>
        <dbReference type="SAM" id="Phobius"/>
    </source>
</evidence>
<feature type="transmembrane region" description="Helical" evidence="1">
    <location>
        <begin position="7"/>
        <end position="26"/>
    </location>
</feature>
<protein>
    <submittedName>
        <fullName evidence="2">Phage holin family protein</fullName>
    </submittedName>
</protein>
<gene>
    <name evidence="2" type="ORF">V2H41_08445</name>
</gene>
<dbReference type="PANTHER" id="PTHR37309:SF1">
    <property type="entry name" value="SLR0284 PROTEIN"/>
    <property type="match status" value="1"/>
</dbReference>
<sequence length="116" mass="12441">MNFILKVLITGVIAYLLQGILSGVHFKDMKTAALFALVLALLNAIVKPILVILTIPVTMITLGLFLLVINALMVMLAESFFNGAQVDGFWWALAFSILLSIGSSILYSLLGGGSKN</sequence>
<feature type="transmembrane region" description="Helical" evidence="1">
    <location>
        <begin position="32"/>
        <end position="53"/>
    </location>
</feature>
<proteinExistence type="predicted"/>
<keyword evidence="3" id="KW-1185">Reference proteome</keyword>
<comment type="caution">
    <text evidence="2">The sequence shown here is derived from an EMBL/GenBank/DDBJ whole genome shotgun (WGS) entry which is preliminary data.</text>
</comment>
<dbReference type="EMBL" id="JAZGLY010000004">
    <property type="protein sequence ID" value="MEE6187299.1"/>
    <property type="molecule type" value="Genomic_DNA"/>
</dbReference>
<dbReference type="Proteomes" id="UP001357452">
    <property type="component" value="Unassembled WGS sequence"/>
</dbReference>
<evidence type="ECO:0000313" key="2">
    <source>
        <dbReference type="EMBL" id="MEE6187299.1"/>
    </source>
</evidence>
<organism evidence="2 3">
    <name type="scientific">Niabella digestorum</name>
    <dbReference type="NCBI Taxonomy" id="3117701"/>
    <lineage>
        <taxon>Bacteria</taxon>
        <taxon>Pseudomonadati</taxon>
        <taxon>Bacteroidota</taxon>
        <taxon>Chitinophagia</taxon>
        <taxon>Chitinophagales</taxon>
        <taxon>Chitinophagaceae</taxon>
        <taxon>Niabella</taxon>
    </lineage>
</organism>
<accession>A0ABU7RH16</accession>
<dbReference type="Pfam" id="PF04020">
    <property type="entry name" value="Phage_holin_4_2"/>
    <property type="match status" value="1"/>
</dbReference>
<reference evidence="2 3" key="1">
    <citation type="submission" date="2024-01" db="EMBL/GenBank/DDBJ databases">
        <title>Niabella digestum sp. nov., isolated from waste digestion system.</title>
        <authorList>
            <person name="Zhang L."/>
        </authorList>
    </citation>
    <scope>NUCLEOTIDE SEQUENCE [LARGE SCALE GENOMIC DNA]</scope>
    <source>
        <strain evidence="2 3">A18</strain>
    </source>
</reference>
<dbReference type="RefSeq" id="WP_330974708.1">
    <property type="nucleotide sequence ID" value="NZ_JAZGLY010000004.1"/>
</dbReference>
<evidence type="ECO:0000313" key="3">
    <source>
        <dbReference type="Proteomes" id="UP001357452"/>
    </source>
</evidence>
<dbReference type="PANTHER" id="PTHR37309">
    <property type="entry name" value="SLR0284 PROTEIN"/>
    <property type="match status" value="1"/>
</dbReference>
<name>A0ABU7RH16_9BACT</name>
<keyword evidence="1" id="KW-1133">Transmembrane helix</keyword>
<feature type="transmembrane region" description="Helical" evidence="1">
    <location>
        <begin position="60"/>
        <end position="77"/>
    </location>
</feature>